<keyword evidence="2 6" id="KW-0812">Transmembrane</keyword>
<feature type="transmembrane region" description="Helical" evidence="6">
    <location>
        <begin position="335"/>
        <end position="355"/>
    </location>
</feature>
<dbReference type="GO" id="GO:0006882">
    <property type="term" value="P:intracellular zinc ion homeostasis"/>
    <property type="evidence" value="ECO:0007669"/>
    <property type="project" value="TreeGrafter"/>
</dbReference>
<evidence type="ECO:0000313" key="9">
    <source>
        <dbReference type="Proteomes" id="UP000572817"/>
    </source>
</evidence>
<feature type="transmembrane region" description="Helical" evidence="6">
    <location>
        <begin position="421"/>
        <end position="443"/>
    </location>
</feature>
<keyword evidence="5" id="KW-0479">Metal-binding</keyword>
<evidence type="ECO:0000313" key="8">
    <source>
        <dbReference type="EMBL" id="KAF4309370.1"/>
    </source>
</evidence>
<keyword evidence="9" id="KW-1185">Reference proteome</keyword>
<dbReference type="Pfam" id="PF03006">
    <property type="entry name" value="HlyIII"/>
    <property type="match status" value="1"/>
</dbReference>
<feature type="transmembrane region" description="Helical" evidence="6">
    <location>
        <begin position="362"/>
        <end position="378"/>
    </location>
</feature>
<comment type="subcellular location">
    <subcellularLocation>
        <location evidence="1">Membrane</location>
        <topology evidence="1">Multi-pass membrane protein</topology>
    </subcellularLocation>
</comment>
<dbReference type="OrthoDB" id="5585746at2759"/>
<feature type="transmembrane region" description="Helical" evidence="6">
    <location>
        <begin position="390"/>
        <end position="409"/>
    </location>
</feature>
<dbReference type="InterPro" id="IPR004254">
    <property type="entry name" value="AdipoR/HlyIII-related"/>
</dbReference>
<dbReference type="GO" id="GO:0046872">
    <property type="term" value="F:metal ion binding"/>
    <property type="evidence" value="ECO:0007669"/>
    <property type="project" value="UniProtKB-KW"/>
</dbReference>
<feature type="binding site" evidence="5">
    <location>
        <position position="316"/>
    </location>
    <ligand>
        <name>Zn(2+)</name>
        <dbReference type="ChEBI" id="CHEBI:29105"/>
    </ligand>
</feature>
<evidence type="ECO:0000256" key="6">
    <source>
        <dbReference type="SAM" id="Phobius"/>
    </source>
</evidence>
<dbReference type="Proteomes" id="UP000572817">
    <property type="component" value="Unassembled WGS sequence"/>
</dbReference>
<feature type="transmembrane region" description="Helical" evidence="6">
    <location>
        <begin position="263"/>
        <end position="281"/>
    </location>
</feature>
<evidence type="ECO:0000256" key="3">
    <source>
        <dbReference type="ARBA" id="ARBA00022989"/>
    </source>
</evidence>
<keyword evidence="3 6" id="KW-1133">Transmembrane helix</keyword>
<feature type="transmembrane region" description="Helical" evidence="6">
    <location>
        <begin position="463"/>
        <end position="479"/>
    </location>
</feature>
<protein>
    <submittedName>
        <fullName evidence="8">Hly-III-related protein</fullName>
    </submittedName>
</protein>
<name>A0A8H4N543_9PEZI</name>
<keyword evidence="5" id="KW-0862">Zinc</keyword>
<dbReference type="GO" id="GO:0016020">
    <property type="term" value="C:membrane"/>
    <property type="evidence" value="ECO:0007669"/>
    <property type="project" value="UniProtKB-SubCell"/>
</dbReference>
<evidence type="ECO:0000256" key="1">
    <source>
        <dbReference type="ARBA" id="ARBA00004141"/>
    </source>
</evidence>
<evidence type="ECO:0000259" key="7">
    <source>
        <dbReference type="Pfam" id="PF08698"/>
    </source>
</evidence>
<comment type="caution">
    <text evidence="8">The sequence shown here is derived from an EMBL/GenBank/DDBJ whole genome shotgun (WGS) entry which is preliminary data.</text>
</comment>
<feature type="transmembrane region" description="Helical" evidence="6">
    <location>
        <begin position="293"/>
        <end position="315"/>
    </location>
</feature>
<feature type="domain" description="Fcf2 pre-rRNA processing C-terminal" evidence="7">
    <location>
        <begin position="654"/>
        <end position="749"/>
    </location>
</feature>
<evidence type="ECO:0000256" key="4">
    <source>
        <dbReference type="ARBA" id="ARBA00023136"/>
    </source>
</evidence>
<dbReference type="Pfam" id="PF08698">
    <property type="entry name" value="Fcf2"/>
    <property type="match status" value="1"/>
</dbReference>
<dbReference type="PANTHER" id="PTHR20855:SF97">
    <property type="entry name" value="ADIPOR-LIKE RECEPTOR IZH3-RELATED"/>
    <property type="match status" value="1"/>
</dbReference>
<feature type="binding site" evidence="5">
    <location>
        <position position="461"/>
    </location>
    <ligand>
        <name>Zn(2+)</name>
        <dbReference type="ChEBI" id="CHEBI:29105"/>
    </ligand>
</feature>
<evidence type="ECO:0000256" key="2">
    <source>
        <dbReference type="ARBA" id="ARBA00022692"/>
    </source>
</evidence>
<dbReference type="InterPro" id="IPR014810">
    <property type="entry name" value="Fcf2_C"/>
</dbReference>
<organism evidence="8 9">
    <name type="scientific">Botryosphaeria dothidea</name>
    <dbReference type="NCBI Taxonomy" id="55169"/>
    <lineage>
        <taxon>Eukaryota</taxon>
        <taxon>Fungi</taxon>
        <taxon>Dikarya</taxon>
        <taxon>Ascomycota</taxon>
        <taxon>Pezizomycotina</taxon>
        <taxon>Dothideomycetes</taxon>
        <taxon>Dothideomycetes incertae sedis</taxon>
        <taxon>Botryosphaeriales</taxon>
        <taxon>Botryosphaeriaceae</taxon>
        <taxon>Botryosphaeria</taxon>
    </lineage>
</organism>
<reference evidence="8" key="1">
    <citation type="submission" date="2020-04" db="EMBL/GenBank/DDBJ databases">
        <title>Genome Assembly and Annotation of Botryosphaeria dothidea sdau 11-99, a Latent Pathogen of Apple Fruit Ring Rot in China.</title>
        <authorList>
            <person name="Yu C."/>
            <person name="Diao Y."/>
            <person name="Lu Q."/>
            <person name="Zhao J."/>
            <person name="Cui S."/>
            <person name="Peng C."/>
            <person name="He B."/>
            <person name="Liu H."/>
        </authorList>
    </citation>
    <scope>NUCLEOTIDE SEQUENCE [LARGE SCALE GENOMIC DNA]</scope>
    <source>
        <strain evidence="8">Sdau11-99</strain>
    </source>
</reference>
<accession>A0A8H4N543</accession>
<feature type="binding site" evidence="5">
    <location>
        <position position="465"/>
    </location>
    <ligand>
        <name>Zn(2+)</name>
        <dbReference type="ChEBI" id="CHEBI:29105"/>
    </ligand>
</feature>
<evidence type="ECO:0000256" key="5">
    <source>
        <dbReference type="PIRSR" id="PIRSR604254-1"/>
    </source>
</evidence>
<dbReference type="EMBL" id="WWBZ02000016">
    <property type="protein sequence ID" value="KAF4309370.1"/>
    <property type="molecule type" value="Genomic_DNA"/>
</dbReference>
<keyword evidence="4 6" id="KW-0472">Membrane</keyword>
<dbReference type="GO" id="GO:0038023">
    <property type="term" value="F:signaling receptor activity"/>
    <property type="evidence" value="ECO:0007669"/>
    <property type="project" value="TreeGrafter"/>
</dbReference>
<proteinExistence type="predicted"/>
<dbReference type="AlphaFoldDB" id="A0A8H4N543"/>
<dbReference type="PANTHER" id="PTHR20855">
    <property type="entry name" value="ADIPOR/PROGESTIN RECEPTOR-RELATED"/>
    <property type="match status" value="1"/>
</dbReference>
<gene>
    <name evidence="8" type="ORF">GTA08_BOTSDO03093</name>
</gene>
<sequence length="780" mass="88714">MACTATSIMTESYEEPVMSTTSSIAVQRDELRRRRHSSYHRRTWSMEDNIQVLVDRFLHELERRLDFIESYGQLKLDVGIERAYNTLYAVRESCSSVRDDMIDASKRRANILVTTLETMHKDALARKETMEQKVQEGIRLLEVTLADFETRAYAVRDAGVRAVAHEIYDEGHRRMHDAKVRAKEVVGEGLEKARRAKDSMKESVEHAVAHALARAKEHGLIKYEDLPEPWRVNPHILKGYRFHEDKLDCILSVFNISNESFNIWSHAIGLVIVLSIAFYFYPTSVNFHMSSKSDILIAAMFFFAACKCLVCSTMWHTMSSISEQKLMERFACVDYTGISLLVAASIMTTEYTAFYCEPVSRWIYMSTTFLLGLGGVVLPWHPTFNRADMAWARVCFYVSLSATGAIPVIQLVHSRGFFWAIYFYAPIVKSLAVYLTGAILYAAKIPERWCPGMFDYVGGSHNIWHVAVLGGILFHYVAMQEFFAQAFLRAQTQPHPALGAVIFRAALSASAPPNFFFAFELFSPSFTCTRTPTPPNMDVTTRPVAASITHSVAEDDEELTEEQMQALLKQAEVNLRERNSSNSDSQVQLRSAAAEFKLPKLNATDVPAPYIQTNGDVARVDPSRLVDAQQRKLANSIRKVEDPVAVKKKQIEEKKATAGDQWFNMPKTNLTPELKRDLQLLKMRNVLDPHRHYKKENSKDFVPEYSQVGTIIEGPTEYFSARLQNKERKKTFVEEVLDQEKNSGRFKKKYGEIQSKKTSGKKAHYKAIKAMRKSGKISKG</sequence>